<protein>
    <submittedName>
        <fullName evidence="1">Uncharacterized protein</fullName>
    </submittedName>
</protein>
<dbReference type="EMBL" id="JBBMFP010000004">
    <property type="protein sequence ID" value="MEQ2430521.1"/>
    <property type="molecule type" value="Genomic_DNA"/>
</dbReference>
<dbReference type="Proteomes" id="UP001457898">
    <property type="component" value="Unassembled WGS sequence"/>
</dbReference>
<sequence length="44" mass="4683">MSTYSAGDTIFLGISSSNPVTLFTNTTESAVNAHITINSLDLYD</sequence>
<organism evidence="1 2">
    <name type="scientific">Blautia caccae</name>
    <dbReference type="NCBI Taxonomy" id="3133175"/>
    <lineage>
        <taxon>Bacteria</taxon>
        <taxon>Bacillati</taxon>
        <taxon>Bacillota</taxon>
        <taxon>Clostridia</taxon>
        <taxon>Lachnospirales</taxon>
        <taxon>Lachnospiraceae</taxon>
        <taxon>Blautia</taxon>
    </lineage>
</organism>
<keyword evidence="2" id="KW-1185">Reference proteome</keyword>
<reference evidence="1 2" key="1">
    <citation type="submission" date="2024-03" db="EMBL/GenBank/DDBJ databases">
        <title>Human intestinal bacterial collection.</title>
        <authorList>
            <person name="Pauvert C."/>
            <person name="Hitch T.C.A."/>
            <person name="Clavel T."/>
        </authorList>
    </citation>
    <scope>NUCLEOTIDE SEQUENCE [LARGE SCALE GENOMIC DNA]</scope>
    <source>
        <strain evidence="1 2">CLA-SR-H028</strain>
    </source>
</reference>
<evidence type="ECO:0000313" key="2">
    <source>
        <dbReference type="Proteomes" id="UP001457898"/>
    </source>
</evidence>
<dbReference type="RefSeq" id="WP_255611272.1">
    <property type="nucleotide sequence ID" value="NZ_JBBMFP010000004.1"/>
</dbReference>
<gene>
    <name evidence="1" type="ORF">WMO65_05840</name>
</gene>
<name>A0ABV1DJH2_9FIRM</name>
<evidence type="ECO:0000313" key="1">
    <source>
        <dbReference type="EMBL" id="MEQ2430521.1"/>
    </source>
</evidence>
<comment type="caution">
    <text evidence="1">The sequence shown here is derived from an EMBL/GenBank/DDBJ whole genome shotgun (WGS) entry which is preliminary data.</text>
</comment>
<proteinExistence type="predicted"/>
<accession>A0ABV1DJH2</accession>